<organism evidence="1">
    <name type="scientific">Rhizophora mucronata</name>
    <name type="common">Asiatic mangrove</name>
    <dbReference type="NCBI Taxonomy" id="61149"/>
    <lineage>
        <taxon>Eukaryota</taxon>
        <taxon>Viridiplantae</taxon>
        <taxon>Streptophyta</taxon>
        <taxon>Embryophyta</taxon>
        <taxon>Tracheophyta</taxon>
        <taxon>Spermatophyta</taxon>
        <taxon>Magnoliopsida</taxon>
        <taxon>eudicotyledons</taxon>
        <taxon>Gunneridae</taxon>
        <taxon>Pentapetalae</taxon>
        <taxon>rosids</taxon>
        <taxon>fabids</taxon>
        <taxon>Malpighiales</taxon>
        <taxon>Rhizophoraceae</taxon>
        <taxon>Rhizophora</taxon>
    </lineage>
</organism>
<accession>A0A2P2J5Z9</accession>
<evidence type="ECO:0000313" key="1">
    <source>
        <dbReference type="EMBL" id="MBW88890.1"/>
    </source>
</evidence>
<proteinExistence type="predicted"/>
<sequence length="68" mass="8069">MDRLTKFDRLEYISSHCTTSHVRIRRYNHTILLTLCYRVLQQWAGSSCTYNLQDYSLIELRGTTPCLL</sequence>
<dbReference type="AlphaFoldDB" id="A0A2P2J5Z9"/>
<dbReference type="EMBL" id="GGEC01008406">
    <property type="protein sequence ID" value="MBW88889.1"/>
    <property type="molecule type" value="Transcribed_RNA"/>
</dbReference>
<protein>
    <submittedName>
        <fullName evidence="1">Non-specific lipid-transfer protein Auxin response factor</fullName>
    </submittedName>
</protein>
<name>A0A2P2J5Z9_RHIMU</name>
<dbReference type="EMBL" id="GGEC01008407">
    <property type="protein sequence ID" value="MBW88890.1"/>
    <property type="molecule type" value="Transcribed_RNA"/>
</dbReference>
<reference evidence="1" key="1">
    <citation type="submission" date="2018-02" db="EMBL/GenBank/DDBJ databases">
        <title>Rhizophora mucronata_Transcriptome.</title>
        <authorList>
            <person name="Meera S.P."/>
            <person name="Sreeshan A."/>
            <person name="Augustine A."/>
        </authorList>
    </citation>
    <scope>NUCLEOTIDE SEQUENCE</scope>
    <source>
        <tissue evidence="1">Leaf</tissue>
    </source>
</reference>